<sequence length="38" mass="4670">MFLSFSKQKYAIEHFNKANYVQKSNNIVKRKIEYLILY</sequence>
<evidence type="ECO:0000313" key="2">
    <source>
        <dbReference type="Proteomes" id="UP000019380"/>
    </source>
</evidence>
<dbReference type="EMBL" id="CBXG010000020">
    <property type="protein sequence ID" value="CDM04335.1"/>
    <property type="molecule type" value="Genomic_DNA"/>
</dbReference>
<proteinExistence type="predicted"/>
<name>W6PJX2_9BACE</name>
<protein>
    <submittedName>
        <fullName evidence="1">Uncharacterized protein</fullName>
    </submittedName>
</protein>
<evidence type="ECO:0000313" key="1">
    <source>
        <dbReference type="EMBL" id="CDM04335.1"/>
    </source>
</evidence>
<accession>W6PJX2</accession>
<dbReference type="Proteomes" id="UP000019380">
    <property type="component" value="Unassembled WGS sequence"/>
</dbReference>
<gene>
    <name evidence="1" type="ORF">BN890_19100</name>
</gene>
<reference evidence="1 2" key="1">
    <citation type="submission" date="2013-12" db="EMBL/GenBank/DDBJ databases">
        <title>Improved hybrid genome assemblies of Bacteroides xylanisolvens SD CC 1b and Bacteroides xylanisolvens SD CC 2a using Illumina and 454 Sequencing.</title>
        <authorList>
            <person name="Ramaraj T."/>
            <person name="Sundararajan A."/>
            <person name="Mudge J."/>
            <person name="Schilkey F.D."/>
            <person name="Delvecchio V."/>
            <person name="Donlon M."/>
            <person name="Ziemer C."/>
        </authorList>
    </citation>
    <scope>NUCLEOTIDE SEQUENCE [LARGE SCALE GENOMIC DNA]</scope>
</reference>
<comment type="caution">
    <text evidence="1">The sequence shown here is derived from an EMBL/GenBank/DDBJ whole genome shotgun (WGS) entry which is preliminary data.</text>
</comment>
<dbReference type="AlphaFoldDB" id="W6PJX2"/>
<organism evidence="1 2">
    <name type="scientific">Bacteroides xylanisolvens SD CC 1b</name>
    <dbReference type="NCBI Taxonomy" id="702447"/>
    <lineage>
        <taxon>Bacteria</taxon>
        <taxon>Pseudomonadati</taxon>
        <taxon>Bacteroidota</taxon>
        <taxon>Bacteroidia</taxon>
        <taxon>Bacteroidales</taxon>
        <taxon>Bacteroidaceae</taxon>
        <taxon>Bacteroides</taxon>
    </lineage>
</organism>